<dbReference type="WBParaSite" id="HCON_00136230-00001">
    <property type="protein sequence ID" value="HCON_00136230-00001"/>
    <property type="gene ID" value="HCON_00136230"/>
</dbReference>
<dbReference type="AlphaFoldDB" id="A0A6F7Q4W8"/>
<protein>
    <submittedName>
        <fullName evidence="3 4">SCP domain-containing protein</fullName>
    </submittedName>
</protein>
<evidence type="ECO:0000313" key="2">
    <source>
        <dbReference type="Proteomes" id="UP000025227"/>
    </source>
</evidence>
<dbReference type="Proteomes" id="UP000025227">
    <property type="component" value="Unplaced"/>
</dbReference>
<dbReference type="Gene3D" id="3.40.33.10">
    <property type="entry name" value="CAP"/>
    <property type="match status" value="1"/>
</dbReference>
<accession>A0A6F7Q4W8</accession>
<name>A0A6F7Q4W8_HAECO</name>
<evidence type="ECO:0000313" key="3">
    <source>
        <dbReference type="WBParaSite" id="HCON_00136230-00001"/>
    </source>
</evidence>
<keyword evidence="1" id="KW-0732">Signal</keyword>
<feature type="chain" id="PRO_5044631453" evidence="1">
    <location>
        <begin position="17"/>
        <end position="156"/>
    </location>
</feature>
<proteinExistence type="predicted"/>
<organism evidence="2 3">
    <name type="scientific">Haemonchus contortus</name>
    <name type="common">Barber pole worm</name>
    <dbReference type="NCBI Taxonomy" id="6289"/>
    <lineage>
        <taxon>Eukaryota</taxon>
        <taxon>Metazoa</taxon>
        <taxon>Ecdysozoa</taxon>
        <taxon>Nematoda</taxon>
        <taxon>Chromadorea</taxon>
        <taxon>Rhabditida</taxon>
        <taxon>Rhabditina</taxon>
        <taxon>Rhabditomorpha</taxon>
        <taxon>Strongyloidea</taxon>
        <taxon>Trichostrongylidae</taxon>
        <taxon>Haemonchus</taxon>
    </lineage>
</organism>
<dbReference type="InterPro" id="IPR035940">
    <property type="entry name" value="CAP_sf"/>
</dbReference>
<evidence type="ECO:0000256" key="1">
    <source>
        <dbReference type="SAM" id="SignalP"/>
    </source>
</evidence>
<feature type="signal peptide" evidence="1">
    <location>
        <begin position="1"/>
        <end position="16"/>
    </location>
</feature>
<dbReference type="WBParaSite" id="HCON_00136240-00001">
    <property type="protein sequence ID" value="HCON_00136240-00001"/>
    <property type="gene ID" value="HCON_00136240"/>
</dbReference>
<reference evidence="3 4" key="1">
    <citation type="submission" date="2020-12" db="UniProtKB">
        <authorList>
            <consortium name="WormBaseParasite"/>
        </authorList>
    </citation>
    <scope>IDENTIFICATION</scope>
    <source>
        <strain evidence="3 4">MHco3</strain>
    </source>
</reference>
<keyword evidence="2" id="KW-1185">Reference proteome</keyword>
<evidence type="ECO:0000313" key="4">
    <source>
        <dbReference type="WBParaSite" id="HCON_00136240-00001"/>
    </source>
</evidence>
<sequence>MHLLIISVMCCGILLAQENRKEERCRKDVPLSVREVLIDVLNDFCTTAGGRKLNINNYDCNLGRKASKGRQIEKAETDPYTYFDGQSSFEFDWQKSLSEAVKVADKEGTLVLTNPVAVMCALGKKVGCSIKLSTSNETGIHKLNLHCNYRMLHLPA</sequence>